<sequence length="148" mass="16030">MSVRVSSSGVLGTCRLVALQSGLFSFHVGEVREVMFLKYGKQCNASAGLHEEWAVVTEVRGTTARDTGFMIVTYGSFPAAEIVLEDLNYASRSCSYPWKPYDSAKNVPVARLLQMGDRRSSIAGPRPIHSVDICPISIPAGHILSLIG</sequence>
<proteinExistence type="predicted"/>
<dbReference type="Proteomes" id="UP000186922">
    <property type="component" value="Unassembled WGS sequence"/>
</dbReference>
<evidence type="ECO:0000313" key="1">
    <source>
        <dbReference type="EMBL" id="GAV02279.1"/>
    </source>
</evidence>
<keyword evidence="2" id="KW-1185">Reference proteome</keyword>
<organism evidence="1 2">
    <name type="scientific">Ramazzottius varieornatus</name>
    <name type="common">Water bear</name>
    <name type="synonym">Tardigrade</name>
    <dbReference type="NCBI Taxonomy" id="947166"/>
    <lineage>
        <taxon>Eukaryota</taxon>
        <taxon>Metazoa</taxon>
        <taxon>Ecdysozoa</taxon>
        <taxon>Tardigrada</taxon>
        <taxon>Eutardigrada</taxon>
        <taxon>Parachela</taxon>
        <taxon>Hypsibioidea</taxon>
        <taxon>Ramazzottiidae</taxon>
        <taxon>Ramazzottius</taxon>
    </lineage>
</organism>
<gene>
    <name evidence="1" type="primary">RvY_12869</name>
    <name evidence="1" type="synonym">RvY_12869.1</name>
    <name evidence="1" type="ORF">RvY_12869-1</name>
</gene>
<reference evidence="1 2" key="1">
    <citation type="journal article" date="2016" name="Nat. Commun.">
        <title>Extremotolerant tardigrade genome and improved radiotolerance of human cultured cells by tardigrade-unique protein.</title>
        <authorList>
            <person name="Hashimoto T."/>
            <person name="Horikawa D.D."/>
            <person name="Saito Y."/>
            <person name="Kuwahara H."/>
            <person name="Kozuka-Hata H."/>
            <person name="Shin-I T."/>
            <person name="Minakuchi Y."/>
            <person name="Ohishi K."/>
            <person name="Motoyama A."/>
            <person name="Aizu T."/>
            <person name="Enomoto A."/>
            <person name="Kondo K."/>
            <person name="Tanaka S."/>
            <person name="Hara Y."/>
            <person name="Koshikawa S."/>
            <person name="Sagara H."/>
            <person name="Miura T."/>
            <person name="Yokobori S."/>
            <person name="Miyagawa K."/>
            <person name="Suzuki Y."/>
            <person name="Kubo T."/>
            <person name="Oyama M."/>
            <person name="Kohara Y."/>
            <person name="Fujiyama A."/>
            <person name="Arakawa K."/>
            <person name="Katayama T."/>
            <person name="Toyoda A."/>
            <person name="Kunieda T."/>
        </authorList>
    </citation>
    <scope>NUCLEOTIDE SEQUENCE [LARGE SCALE GENOMIC DNA]</scope>
    <source>
        <strain evidence="1 2">YOKOZUNA-1</strain>
    </source>
</reference>
<protein>
    <submittedName>
        <fullName evidence="1">Uncharacterized protein</fullName>
    </submittedName>
</protein>
<dbReference type="EMBL" id="BDGG01000008">
    <property type="protein sequence ID" value="GAV02279.1"/>
    <property type="molecule type" value="Genomic_DNA"/>
</dbReference>
<accession>A0A1D1VUM0</accession>
<name>A0A1D1VUM0_RAMVA</name>
<dbReference type="AlphaFoldDB" id="A0A1D1VUM0"/>
<comment type="caution">
    <text evidence="1">The sequence shown here is derived from an EMBL/GenBank/DDBJ whole genome shotgun (WGS) entry which is preliminary data.</text>
</comment>
<evidence type="ECO:0000313" key="2">
    <source>
        <dbReference type="Proteomes" id="UP000186922"/>
    </source>
</evidence>